<feature type="chain" id="PRO_5024791991" description="Apple domain-containing protein" evidence="1">
    <location>
        <begin position="24"/>
        <end position="270"/>
    </location>
</feature>
<sequence length="270" mass="29419">MASSYFPIFMLIIFILALQFVTGQGGCPARLTGVSDNFEIVENPACPDDNGKAVVLEDGTHLFIQCCTHESANAQGLKTIGRVKSRKDCASKCFSDQNPTCDSVMYNTKNGDCALYTLGSFSSKKCDANDDHDWLFFTDPPPQEVPMDVTHLCSTTCPGAHNQKYVSEYGKVFHMECGKRHGTMPFKEEKQSTYRDCVDGCAKIPKCSSVDWSTRSEMCYYLTHSGAAPLRAPGYHSAYSFGCTRACGPSGCASCKGDCGCGDLGERVEL</sequence>
<proteinExistence type="predicted"/>
<name>A0A5N6TUB2_ASPAV</name>
<dbReference type="OrthoDB" id="4388755at2759"/>
<evidence type="ECO:0000313" key="4">
    <source>
        <dbReference type="Proteomes" id="UP000325780"/>
    </source>
</evidence>
<protein>
    <recommendedName>
        <fullName evidence="2">Apple domain-containing protein</fullName>
    </recommendedName>
</protein>
<dbReference type="Pfam" id="PF00024">
    <property type="entry name" value="PAN_1"/>
    <property type="match status" value="1"/>
</dbReference>
<evidence type="ECO:0000256" key="1">
    <source>
        <dbReference type="SAM" id="SignalP"/>
    </source>
</evidence>
<dbReference type="Gene3D" id="3.50.4.10">
    <property type="entry name" value="Hepatocyte Growth Factor"/>
    <property type="match status" value="1"/>
</dbReference>
<accession>A0A5N6TUB2</accession>
<dbReference type="AlphaFoldDB" id="A0A5N6TUB2"/>
<dbReference type="SUPFAM" id="SSF57414">
    <property type="entry name" value="Hairpin loop containing domain-like"/>
    <property type="match status" value="1"/>
</dbReference>
<feature type="domain" description="Apple" evidence="2">
    <location>
        <begin position="67"/>
        <end position="139"/>
    </location>
</feature>
<keyword evidence="1" id="KW-0732">Signal</keyword>
<reference evidence="3 4" key="1">
    <citation type="submission" date="2019-04" db="EMBL/GenBank/DDBJ databases">
        <title>Friends and foes A comparative genomics study of 23 Aspergillus species from section Flavi.</title>
        <authorList>
            <consortium name="DOE Joint Genome Institute"/>
            <person name="Kjaerbolling I."/>
            <person name="Vesth T."/>
            <person name="Frisvad J.C."/>
            <person name="Nybo J.L."/>
            <person name="Theobald S."/>
            <person name="Kildgaard S."/>
            <person name="Isbrandt T."/>
            <person name="Kuo A."/>
            <person name="Sato A."/>
            <person name="Lyhne E.K."/>
            <person name="Kogle M.E."/>
            <person name="Wiebenga A."/>
            <person name="Kun R.S."/>
            <person name="Lubbers R.J."/>
            <person name="Makela M.R."/>
            <person name="Barry K."/>
            <person name="Chovatia M."/>
            <person name="Clum A."/>
            <person name="Daum C."/>
            <person name="Haridas S."/>
            <person name="He G."/>
            <person name="LaButti K."/>
            <person name="Lipzen A."/>
            <person name="Mondo S."/>
            <person name="Riley R."/>
            <person name="Salamov A."/>
            <person name="Simmons B.A."/>
            <person name="Magnuson J.K."/>
            <person name="Henrissat B."/>
            <person name="Mortensen U.H."/>
            <person name="Larsen T.O."/>
            <person name="Devries R.P."/>
            <person name="Grigoriev I.V."/>
            <person name="Machida M."/>
            <person name="Baker S.E."/>
            <person name="Andersen M.R."/>
        </authorList>
    </citation>
    <scope>NUCLEOTIDE SEQUENCE [LARGE SCALE GENOMIC DNA]</scope>
    <source>
        <strain evidence="3 4">IBT 18842</strain>
    </source>
</reference>
<evidence type="ECO:0000313" key="3">
    <source>
        <dbReference type="EMBL" id="KAE8149880.1"/>
    </source>
</evidence>
<dbReference type="Proteomes" id="UP000325780">
    <property type="component" value="Unassembled WGS sequence"/>
</dbReference>
<evidence type="ECO:0000259" key="2">
    <source>
        <dbReference type="PROSITE" id="PS50948"/>
    </source>
</evidence>
<dbReference type="InterPro" id="IPR003609">
    <property type="entry name" value="Pan_app"/>
</dbReference>
<dbReference type="PROSITE" id="PS50948">
    <property type="entry name" value="PAN"/>
    <property type="match status" value="1"/>
</dbReference>
<organism evidence="3 4">
    <name type="scientific">Aspergillus avenaceus</name>
    <dbReference type="NCBI Taxonomy" id="36643"/>
    <lineage>
        <taxon>Eukaryota</taxon>
        <taxon>Fungi</taxon>
        <taxon>Dikarya</taxon>
        <taxon>Ascomycota</taxon>
        <taxon>Pezizomycotina</taxon>
        <taxon>Eurotiomycetes</taxon>
        <taxon>Eurotiomycetidae</taxon>
        <taxon>Eurotiales</taxon>
        <taxon>Aspergillaceae</taxon>
        <taxon>Aspergillus</taxon>
        <taxon>Aspergillus subgen. Circumdati</taxon>
    </lineage>
</organism>
<gene>
    <name evidence="3" type="ORF">BDV25DRAFT_140398</name>
</gene>
<feature type="signal peptide" evidence="1">
    <location>
        <begin position="1"/>
        <end position="23"/>
    </location>
</feature>
<keyword evidence="4" id="KW-1185">Reference proteome</keyword>
<dbReference type="EMBL" id="ML742110">
    <property type="protein sequence ID" value="KAE8149880.1"/>
    <property type="molecule type" value="Genomic_DNA"/>
</dbReference>